<dbReference type="InterPro" id="IPR010941">
    <property type="entry name" value="PhaC_N"/>
</dbReference>
<dbReference type="InterPro" id="IPR051321">
    <property type="entry name" value="PHA/PHB_synthase"/>
</dbReference>
<dbReference type="AlphaFoldDB" id="A0A4U8Z0Y4"/>
<dbReference type="PANTHER" id="PTHR36837">
    <property type="entry name" value="POLY(3-HYDROXYALKANOATE) POLYMERASE SUBUNIT PHAC"/>
    <property type="match status" value="1"/>
</dbReference>
<dbReference type="GO" id="GO:0016746">
    <property type="term" value="F:acyltransferase activity"/>
    <property type="evidence" value="ECO:0007669"/>
    <property type="project" value="UniProtKB-KW"/>
</dbReference>
<dbReference type="GO" id="GO:0005737">
    <property type="term" value="C:cytoplasm"/>
    <property type="evidence" value="ECO:0007669"/>
    <property type="project" value="UniProtKB-SubCell"/>
</dbReference>
<evidence type="ECO:0000256" key="3">
    <source>
        <dbReference type="ARBA" id="ARBA00022679"/>
    </source>
</evidence>
<gene>
    <name evidence="7" type="primary">phaC</name>
    <name evidence="7" type="ORF">MTUNDRAET4_2048</name>
</gene>
<organism evidence="7 8">
    <name type="scientific">Methylocella tundrae</name>
    <dbReference type="NCBI Taxonomy" id="227605"/>
    <lineage>
        <taxon>Bacteria</taxon>
        <taxon>Pseudomonadati</taxon>
        <taxon>Pseudomonadota</taxon>
        <taxon>Alphaproteobacteria</taxon>
        <taxon>Hyphomicrobiales</taxon>
        <taxon>Beijerinckiaceae</taxon>
        <taxon>Methylocella</taxon>
    </lineage>
</organism>
<feature type="compositionally biased region" description="Low complexity" evidence="5">
    <location>
        <begin position="55"/>
        <end position="74"/>
    </location>
</feature>
<dbReference type="OrthoDB" id="7208816at2"/>
<dbReference type="SUPFAM" id="SSF53474">
    <property type="entry name" value="alpha/beta-Hydrolases"/>
    <property type="match status" value="1"/>
</dbReference>
<feature type="region of interest" description="Disordered" evidence="5">
    <location>
        <begin position="1"/>
        <end position="74"/>
    </location>
</feature>
<keyword evidence="4 7" id="KW-0012">Acyltransferase</keyword>
<evidence type="ECO:0000256" key="1">
    <source>
        <dbReference type="ARBA" id="ARBA00004496"/>
    </source>
</evidence>
<sequence length="699" mass="76329">MSSIGSRRGVESGQSGKTKAAGRKKRAKAAAEKKLSASQAEKAHGSAADANGRKPSSPTASPASSASPPVAPGVASATVIPPRLMPPALAALAPGLAKLGIPMEGAADGAPKPDLEQIAYNMARLLEHGGKALAASLKPPEPGETKSDLSSEMSNAIRSISKVAEHWLSDPKKTVEAQSALVVGFLSLLSNTLRRLSGEAEAPVVPYDPSDKRFTAPEWRESLVFDFLRQAHAIAVNWANAIIDRSDDLDPQTRGKAKFYFRQISSALAPSNFFATNPEVLKETWASNGENLVRGAAMLARDLEAGKGRLKITRYDASKFEVGKNLATTPGKVIFRNELIELIQYSPTTETVYKRPLLIVPPWINKFYILDLTADKSFVRYAVSQGLTVFMVSWVNPDSRHRDKGFEDYMREGIFAALEAIEKATGETNVTAIGYCIGGTLLSMTLAYMAEIGDKRIESASFFTTQTDFSQAGDLKIFIDEEHLRDLEQKMAATGYLEASAMSTSFNMLRPEDLIWSFVVNNYMKGKPPLAFDLLAWNSDSTRMTAANHITYLRDCYLENRLARGKAAFGGKTLNLKKITIPVYHLATREDHIAPARSVFIGAQMVGGDVRYVLAGSGHIAGVINSVAKPKYQYWIGDRPSGAFEEWLEKATEHPGSWWPDWLEWVVRQSPERAPARIPGSGELPALCDAPGEYVKIRY</sequence>
<dbReference type="KEGG" id="mtun:MTUNDRAET4_2048"/>
<evidence type="ECO:0000256" key="5">
    <source>
        <dbReference type="SAM" id="MobiDB-lite"/>
    </source>
</evidence>
<keyword evidence="2" id="KW-0963">Cytoplasm</keyword>
<dbReference type="Proteomes" id="UP000294360">
    <property type="component" value="Chromosome"/>
</dbReference>
<dbReference type="PANTHER" id="PTHR36837:SF5">
    <property type="entry name" value="POLY-3-HYDROXYBUTYRATE SYNTHASE"/>
    <property type="match status" value="1"/>
</dbReference>
<reference evidence="7 8" key="1">
    <citation type="submission" date="2019-03" db="EMBL/GenBank/DDBJ databases">
        <authorList>
            <person name="Kox A.R. M."/>
        </authorList>
    </citation>
    <scope>NUCLEOTIDE SEQUENCE [LARGE SCALE GENOMIC DNA]</scope>
    <source>
        <strain evidence="7">MTUNDRAET4 annotated genome</strain>
    </source>
</reference>
<comment type="subcellular location">
    <subcellularLocation>
        <location evidence="1">Cytoplasm</location>
    </subcellularLocation>
</comment>
<evidence type="ECO:0000313" key="8">
    <source>
        <dbReference type="Proteomes" id="UP000294360"/>
    </source>
</evidence>
<dbReference type="EMBL" id="LR536450">
    <property type="protein sequence ID" value="VFU08941.1"/>
    <property type="molecule type" value="Genomic_DNA"/>
</dbReference>
<dbReference type="RefSeq" id="WP_134489089.1">
    <property type="nucleotide sequence ID" value="NZ_LR536450.1"/>
</dbReference>
<dbReference type="InterPro" id="IPR029058">
    <property type="entry name" value="AB_hydrolase_fold"/>
</dbReference>
<feature type="domain" description="Poly-beta-hydroxybutyrate polymerase N-terminal" evidence="6">
    <location>
        <begin position="211"/>
        <end position="382"/>
    </location>
</feature>
<proteinExistence type="predicted"/>
<accession>A0A4U8Z0Y4</accession>
<dbReference type="Gene3D" id="3.40.50.1820">
    <property type="entry name" value="alpha/beta hydrolase"/>
    <property type="match status" value="1"/>
</dbReference>
<name>A0A4U8Z0Y4_METTU</name>
<dbReference type="GO" id="GO:0042619">
    <property type="term" value="P:poly-hydroxybutyrate biosynthetic process"/>
    <property type="evidence" value="ECO:0007669"/>
    <property type="project" value="InterPro"/>
</dbReference>
<dbReference type="EC" id="2.3.1.-" evidence="7"/>
<dbReference type="Pfam" id="PF07167">
    <property type="entry name" value="PhaC_N"/>
    <property type="match status" value="1"/>
</dbReference>
<evidence type="ECO:0000256" key="2">
    <source>
        <dbReference type="ARBA" id="ARBA00022490"/>
    </source>
</evidence>
<dbReference type="NCBIfam" id="TIGR01838">
    <property type="entry name" value="PHA_synth_I"/>
    <property type="match status" value="1"/>
</dbReference>
<evidence type="ECO:0000313" key="7">
    <source>
        <dbReference type="EMBL" id="VFU08941.1"/>
    </source>
</evidence>
<evidence type="ECO:0000256" key="4">
    <source>
        <dbReference type="ARBA" id="ARBA00023315"/>
    </source>
</evidence>
<evidence type="ECO:0000259" key="6">
    <source>
        <dbReference type="Pfam" id="PF07167"/>
    </source>
</evidence>
<dbReference type="InterPro" id="IPR010963">
    <property type="entry name" value="PHA_synth_I"/>
</dbReference>
<protein>
    <submittedName>
        <fullName evidence="7">Poly(3-hydroxyalkanoate) polymerase subunit PhaC</fullName>
        <ecNumber evidence="7">2.3.1.-</ecNumber>
    </submittedName>
</protein>
<keyword evidence="3 7" id="KW-0808">Transferase</keyword>